<dbReference type="Gene3D" id="3.30.420.10">
    <property type="entry name" value="Ribonuclease H-like superfamily/Ribonuclease H"/>
    <property type="match status" value="1"/>
</dbReference>
<protein>
    <recommendedName>
        <fullName evidence="1">RNase H type-1 domain-containing protein</fullName>
    </recommendedName>
</protein>
<name>A0AAD8X1P4_LOLMU</name>
<dbReference type="InterPro" id="IPR036397">
    <property type="entry name" value="RNaseH_sf"/>
</dbReference>
<sequence>MLINTREKREAWLENRAASSNADELKKSWSKLWHIQLTALKPETKRTGSPSPSHPIWIPPPVNWAKINVDAGVARSGEHGVVAAVARSASGVYLGGSAVLITGISNPEVLEALAVREGLSLAQDLLLTRVRLASDCLSVVNALKEENWGSYSQILQEIKRTSRDLEEVNFVHENRLSNKEPHDLGKLVLGWPVGRYVWLSSPPVGVCIPRLMTV</sequence>
<organism evidence="2 3">
    <name type="scientific">Lolium multiflorum</name>
    <name type="common">Italian ryegrass</name>
    <name type="synonym">Lolium perenne subsp. multiflorum</name>
    <dbReference type="NCBI Taxonomy" id="4521"/>
    <lineage>
        <taxon>Eukaryota</taxon>
        <taxon>Viridiplantae</taxon>
        <taxon>Streptophyta</taxon>
        <taxon>Embryophyta</taxon>
        <taxon>Tracheophyta</taxon>
        <taxon>Spermatophyta</taxon>
        <taxon>Magnoliopsida</taxon>
        <taxon>Liliopsida</taxon>
        <taxon>Poales</taxon>
        <taxon>Poaceae</taxon>
        <taxon>BOP clade</taxon>
        <taxon>Pooideae</taxon>
        <taxon>Poodae</taxon>
        <taxon>Poeae</taxon>
        <taxon>Poeae Chloroplast Group 2 (Poeae type)</taxon>
        <taxon>Loliodinae</taxon>
        <taxon>Loliinae</taxon>
        <taxon>Lolium</taxon>
    </lineage>
</organism>
<dbReference type="AlphaFoldDB" id="A0AAD8X1P4"/>
<dbReference type="InterPro" id="IPR002156">
    <property type="entry name" value="RNaseH_domain"/>
</dbReference>
<proteinExistence type="predicted"/>
<evidence type="ECO:0000313" key="3">
    <source>
        <dbReference type="Proteomes" id="UP001231189"/>
    </source>
</evidence>
<dbReference type="Pfam" id="PF13456">
    <property type="entry name" value="RVT_3"/>
    <property type="match status" value="1"/>
</dbReference>
<dbReference type="CDD" id="cd06222">
    <property type="entry name" value="RNase_H_like"/>
    <property type="match status" value="1"/>
</dbReference>
<dbReference type="GO" id="GO:0003676">
    <property type="term" value="F:nucleic acid binding"/>
    <property type="evidence" value="ECO:0007669"/>
    <property type="project" value="InterPro"/>
</dbReference>
<dbReference type="InterPro" id="IPR044730">
    <property type="entry name" value="RNase_H-like_dom_plant"/>
</dbReference>
<keyword evidence="3" id="KW-1185">Reference proteome</keyword>
<dbReference type="Proteomes" id="UP001231189">
    <property type="component" value="Unassembled WGS sequence"/>
</dbReference>
<gene>
    <name evidence="2" type="ORF">QYE76_009072</name>
</gene>
<accession>A0AAD8X1P4</accession>
<dbReference type="GO" id="GO:0004523">
    <property type="term" value="F:RNA-DNA hybrid ribonuclease activity"/>
    <property type="evidence" value="ECO:0007669"/>
    <property type="project" value="InterPro"/>
</dbReference>
<dbReference type="EMBL" id="JAUUTY010000001">
    <property type="protein sequence ID" value="KAK1692375.1"/>
    <property type="molecule type" value="Genomic_DNA"/>
</dbReference>
<dbReference type="PANTHER" id="PTHR47074:SF73">
    <property type="entry name" value="OS04G0448401 PROTEIN"/>
    <property type="match status" value="1"/>
</dbReference>
<dbReference type="SUPFAM" id="SSF53098">
    <property type="entry name" value="Ribonuclease H-like"/>
    <property type="match status" value="1"/>
</dbReference>
<comment type="caution">
    <text evidence="2">The sequence shown here is derived from an EMBL/GenBank/DDBJ whole genome shotgun (WGS) entry which is preliminary data.</text>
</comment>
<feature type="domain" description="RNase H type-1" evidence="1">
    <location>
        <begin position="68"/>
        <end position="185"/>
    </location>
</feature>
<reference evidence="2" key="1">
    <citation type="submission" date="2023-07" db="EMBL/GenBank/DDBJ databases">
        <title>A chromosome-level genome assembly of Lolium multiflorum.</title>
        <authorList>
            <person name="Chen Y."/>
            <person name="Copetti D."/>
            <person name="Kolliker R."/>
            <person name="Studer B."/>
        </authorList>
    </citation>
    <scope>NUCLEOTIDE SEQUENCE</scope>
    <source>
        <strain evidence="2">02402/16</strain>
        <tissue evidence="2">Leaf</tissue>
    </source>
</reference>
<evidence type="ECO:0000313" key="2">
    <source>
        <dbReference type="EMBL" id="KAK1692375.1"/>
    </source>
</evidence>
<dbReference type="InterPro" id="IPR052929">
    <property type="entry name" value="RNase_H-like_EbsB-rel"/>
</dbReference>
<dbReference type="PANTHER" id="PTHR47074">
    <property type="entry name" value="BNAC02G40300D PROTEIN"/>
    <property type="match status" value="1"/>
</dbReference>
<dbReference type="InterPro" id="IPR012337">
    <property type="entry name" value="RNaseH-like_sf"/>
</dbReference>
<evidence type="ECO:0000259" key="1">
    <source>
        <dbReference type="Pfam" id="PF13456"/>
    </source>
</evidence>